<proteinExistence type="predicted"/>
<dbReference type="AlphaFoldDB" id="A0AAV0W785"/>
<name>A0AAV0W785_9HEMI</name>
<protein>
    <submittedName>
        <fullName evidence="1">Uncharacterized protein</fullName>
    </submittedName>
</protein>
<organism evidence="1 2">
    <name type="scientific">Macrosiphum euphorbiae</name>
    <name type="common">potato aphid</name>
    <dbReference type="NCBI Taxonomy" id="13131"/>
    <lineage>
        <taxon>Eukaryota</taxon>
        <taxon>Metazoa</taxon>
        <taxon>Ecdysozoa</taxon>
        <taxon>Arthropoda</taxon>
        <taxon>Hexapoda</taxon>
        <taxon>Insecta</taxon>
        <taxon>Pterygota</taxon>
        <taxon>Neoptera</taxon>
        <taxon>Paraneoptera</taxon>
        <taxon>Hemiptera</taxon>
        <taxon>Sternorrhyncha</taxon>
        <taxon>Aphidomorpha</taxon>
        <taxon>Aphidoidea</taxon>
        <taxon>Aphididae</taxon>
        <taxon>Macrosiphini</taxon>
        <taxon>Macrosiphum</taxon>
    </lineage>
</organism>
<accession>A0AAV0W785</accession>
<comment type="caution">
    <text evidence="1">The sequence shown here is derived from an EMBL/GenBank/DDBJ whole genome shotgun (WGS) entry which is preliminary data.</text>
</comment>
<gene>
    <name evidence="1" type="ORF">MEUPH1_LOCUS8032</name>
</gene>
<evidence type="ECO:0000313" key="1">
    <source>
        <dbReference type="EMBL" id="CAI6351709.1"/>
    </source>
</evidence>
<sequence>MAERIGLRLIRLVATASRMVDFRRASYRLWELFRGQRDLLQRLIRPRLLYFDNDESTAGVVIGCQAYVLRFINLLSGRHPFFRSMTR</sequence>
<dbReference type="Proteomes" id="UP001160148">
    <property type="component" value="Unassembled WGS sequence"/>
</dbReference>
<evidence type="ECO:0000313" key="2">
    <source>
        <dbReference type="Proteomes" id="UP001160148"/>
    </source>
</evidence>
<reference evidence="1 2" key="1">
    <citation type="submission" date="2023-01" db="EMBL/GenBank/DDBJ databases">
        <authorList>
            <person name="Whitehead M."/>
        </authorList>
    </citation>
    <scope>NUCLEOTIDE SEQUENCE [LARGE SCALE GENOMIC DNA]</scope>
</reference>
<keyword evidence="2" id="KW-1185">Reference proteome</keyword>
<dbReference type="EMBL" id="CARXXK010000001">
    <property type="protein sequence ID" value="CAI6351709.1"/>
    <property type="molecule type" value="Genomic_DNA"/>
</dbReference>